<keyword evidence="2" id="KW-1185">Reference proteome</keyword>
<dbReference type="InterPro" id="IPR003489">
    <property type="entry name" value="RHF/RaiA"/>
</dbReference>
<name>A0ABU3ACU9_9FLAO</name>
<comment type="caution">
    <text evidence="1">The sequence shown here is derived from an EMBL/GenBank/DDBJ whole genome shotgun (WGS) entry which is preliminary data.</text>
</comment>
<evidence type="ECO:0000313" key="2">
    <source>
        <dbReference type="Proteomes" id="UP001255246"/>
    </source>
</evidence>
<organism evidence="1 2">
    <name type="scientific">Croceitalea rosinachiae</name>
    <dbReference type="NCBI Taxonomy" id="3075596"/>
    <lineage>
        <taxon>Bacteria</taxon>
        <taxon>Pseudomonadati</taxon>
        <taxon>Bacteroidota</taxon>
        <taxon>Flavobacteriia</taxon>
        <taxon>Flavobacteriales</taxon>
        <taxon>Flavobacteriaceae</taxon>
        <taxon>Croceitalea</taxon>
    </lineage>
</organism>
<accession>A0ABU3ACU9</accession>
<proteinExistence type="predicted"/>
<dbReference type="Pfam" id="PF02482">
    <property type="entry name" value="Ribosomal_S30AE"/>
    <property type="match status" value="1"/>
</dbReference>
<sequence>MEVIFEYKGVKASNLLEEKTLKKLNKLAVKYSFVVRAIVFFKTELTHSYSPTSGKICTIRLSVPGPLLFAESNKGDLESAMLDVIHELESQLSKKKGKMLSH</sequence>
<dbReference type="EMBL" id="JAVRHR010000002">
    <property type="protein sequence ID" value="MDT0607625.1"/>
    <property type="molecule type" value="Genomic_DNA"/>
</dbReference>
<dbReference type="Gene3D" id="3.30.160.100">
    <property type="entry name" value="Ribosome hibernation promotion factor-like"/>
    <property type="match status" value="1"/>
</dbReference>
<dbReference type="RefSeq" id="WP_311351523.1">
    <property type="nucleotide sequence ID" value="NZ_JAVRHR010000002.1"/>
</dbReference>
<dbReference type="InterPro" id="IPR036567">
    <property type="entry name" value="RHF-like"/>
</dbReference>
<evidence type="ECO:0000313" key="1">
    <source>
        <dbReference type="EMBL" id="MDT0607625.1"/>
    </source>
</evidence>
<dbReference type="Proteomes" id="UP001255246">
    <property type="component" value="Unassembled WGS sequence"/>
</dbReference>
<reference evidence="1 2" key="1">
    <citation type="submission" date="2023-09" db="EMBL/GenBank/DDBJ databases">
        <authorList>
            <person name="Rey-Velasco X."/>
        </authorList>
    </citation>
    <scope>NUCLEOTIDE SEQUENCE [LARGE SCALE GENOMIC DNA]</scope>
    <source>
        <strain evidence="1 2">F388</strain>
    </source>
</reference>
<gene>
    <name evidence="1" type="ORF">RM706_11310</name>
</gene>
<dbReference type="SUPFAM" id="SSF69754">
    <property type="entry name" value="Ribosome binding protein Y (YfiA homologue)"/>
    <property type="match status" value="1"/>
</dbReference>
<protein>
    <submittedName>
        <fullName evidence="1">HPF/RaiA family ribosome-associated protein</fullName>
    </submittedName>
</protein>